<dbReference type="InterPro" id="IPR025640">
    <property type="entry name" value="GYF_2"/>
</dbReference>
<name>B4SFJ3_PELPB</name>
<evidence type="ECO:0000256" key="1">
    <source>
        <dbReference type="SAM" id="Phobius"/>
    </source>
</evidence>
<dbReference type="RefSeq" id="WP_012507743.1">
    <property type="nucleotide sequence ID" value="NC_011060.1"/>
</dbReference>
<dbReference type="HOGENOM" id="CLU_125975_0_0_10"/>
<dbReference type="AlphaFoldDB" id="B4SFJ3"/>
<proteinExistence type="predicted"/>
<organism evidence="3 4">
    <name type="scientific">Pelodictyon phaeoclathratiforme (strain DSM 5477 / BU-1)</name>
    <dbReference type="NCBI Taxonomy" id="324925"/>
    <lineage>
        <taxon>Bacteria</taxon>
        <taxon>Pseudomonadati</taxon>
        <taxon>Chlorobiota</taxon>
        <taxon>Chlorobiia</taxon>
        <taxon>Chlorobiales</taxon>
        <taxon>Chlorobiaceae</taxon>
        <taxon>Chlorobium/Pelodictyon group</taxon>
        <taxon>Pelodictyon</taxon>
    </lineage>
</organism>
<keyword evidence="1" id="KW-0812">Transmembrane</keyword>
<keyword evidence="4" id="KW-1185">Reference proteome</keyword>
<accession>B4SFJ3</accession>
<evidence type="ECO:0000313" key="3">
    <source>
        <dbReference type="EMBL" id="ACF43248.1"/>
    </source>
</evidence>
<protein>
    <recommendedName>
        <fullName evidence="2">GYF domain-containing protein</fullName>
    </recommendedName>
</protein>
<feature type="transmembrane region" description="Helical" evidence="1">
    <location>
        <begin position="175"/>
        <end position="192"/>
    </location>
</feature>
<reference evidence="3 4" key="1">
    <citation type="submission" date="2008-06" db="EMBL/GenBank/DDBJ databases">
        <title>Complete sequence of Pelodictyon phaeoclathratiforme BU-1.</title>
        <authorList>
            <consortium name="US DOE Joint Genome Institute"/>
            <person name="Lucas S."/>
            <person name="Copeland A."/>
            <person name="Lapidus A."/>
            <person name="Glavina del Rio T."/>
            <person name="Dalin E."/>
            <person name="Tice H."/>
            <person name="Bruce D."/>
            <person name="Goodwin L."/>
            <person name="Pitluck S."/>
            <person name="Schmutz J."/>
            <person name="Larimer F."/>
            <person name="Land M."/>
            <person name="Hauser L."/>
            <person name="Kyrpides N."/>
            <person name="Mikhailova N."/>
            <person name="Liu Z."/>
            <person name="Li T."/>
            <person name="Zhao F."/>
            <person name="Overmann J."/>
            <person name="Bryant D.A."/>
            <person name="Richardson P."/>
        </authorList>
    </citation>
    <scope>NUCLEOTIDE SEQUENCE [LARGE SCALE GENOMIC DNA]</scope>
    <source>
        <strain evidence="4">DSM 5477 / BU-1</strain>
    </source>
</reference>
<dbReference type="Pfam" id="PF14237">
    <property type="entry name" value="GYF_2"/>
    <property type="match status" value="1"/>
</dbReference>
<dbReference type="eggNOG" id="ENOG503110V">
    <property type="taxonomic scope" value="Bacteria"/>
</dbReference>
<evidence type="ECO:0000313" key="4">
    <source>
        <dbReference type="Proteomes" id="UP000002724"/>
    </source>
</evidence>
<evidence type="ECO:0000259" key="2">
    <source>
        <dbReference type="Pfam" id="PF14237"/>
    </source>
</evidence>
<keyword evidence="1" id="KW-1133">Transmembrane helix</keyword>
<dbReference type="OrthoDB" id="9764015at2"/>
<dbReference type="Proteomes" id="UP000002724">
    <property type="component" value="Chromosome"/>
</dbReference>
<sequence length="193" mass="22060">MTATEQSSPNDKLWFYESGGERKGGVSEDEIINIIKSGTLSQGSVVWKKGFADWMKIENTELRSHLDESMPPPLTGEYVKNTVIWVLAFGPILGYMLEYFVAGSVYSDSQYHSYLVERAVSKGEFWYITLILNIALATWDEMQLKKAGTNTNRFHGWVWLVPVYLYQRAKALKHNQAYFIVWIVCFVLILAGT</sequence>
<feature type="transmembrane region" description="Helical" evidence="1">
    <location>
        <begin position="125"/>
        <end position="142"/>
    </location>
</feature>
<feature type="transmembrane region" description="Helical" evidence="1">
    <location>
        <begin position="83"/>
        <end position="105"/>
    </location>
</feature>
<dbReference type="STRING" id="324925.Ppha_0961"/>
<feature type="domain" description="GYF" evidence="2">
    <location>
        <begin position="14"/>
        <end position="59"/>
    </location>
</feature>
<dbReference type="EMBL" id="CP001110">
    <property type="protein sequence ID" value="ACF43248.1"/>
    <property type="molecule type" value="Genomic_DNA"/>
</dbReference>
<keyword evidence="1" id="KW-0472">Membrane</keyword>
<dbReference type="KEGG" id="pph:Ppha_0961"/>
<gene>
    <name evidence="3" type="ordered locus">Ppha_0961</name>
</gene>